<evidence type="ECO:0000313" key="1">
    <source>
        <dbReference type="EMBL" id="AKH10419.1"/>
    </source>
</evidence>
<dbReference type="EMBL" id="CP011430">
    <property type="protein sequence ID" value="AKH10419.1"/>
    <property type="molecule type" value="Genomic_DNA"/>
</dbReference>
<dbReference type="RefSeq" id="WP_000076908.1">
    <property type="nucleotide sequence ID" value="NZ_CDJP01000365.1"/>
</dbReference>
<reference evidence="2" key="3">
    <citation type="submission" date="2019-08" db="EMBL/GenBank/DDBJ databases">
        <authorList>
            <consortium name="NCBI Pathogen Detection Project"/>
        </authorList>
    </citation>
    <scope>NUCLEOTIDE SEQUENCE</scope>
    <source>
        <strain evidence="2">Tha16</strain>
    </source>
</reference>
<dbReference type="Gene3D" id="6.10.290.20">
    <property type="match status" value="1"/>
</dbReference>
<accession>A0A0F7JFG5</accession>
<proteinExistence type="predicted"/>
<dbReference type="InterPro" id="IPR019720">
    <property type="entry name" value="Plasmid_stability_protein_StbB"/>
</dbReference>
<geneLocation type="plasmid" evidence="1 3">
    <name>pYU39_89</name>
</geneLocation>
<keyword evidence="1" id="KW-0614">Plasmid</keyword>
<sequence length="112" mass="12276">MSQERKKVMIYLRPEAYANEKAASEKIKKHSDMARTALLAGLALGEVDSRLPGLLASLLTEDNNPELIRKMLASFLELPAAVEERPASIEPVKEQFVAKSASARNLADSLPD</sequence>
<name>A0A0F7JFG5_SALTM</name>
<reference evidence="1 3" key="1">
    <citation type="journal article" date="2015" name="Genome Announc.">
        <title>Complete Genome Sequencing of a Multidrug-Resistant and Human-Invasive Salmonella enterica Serovar Typhimurium Strain of the Emerging Sequence Type 213 Genotype.</title>
        <authorList>
            <person name="Calva E."/>
            <person name="Silva C."/>
            <person name="Zaidi M.B."/>
            <person name="Sanchez-Flores A."/>
            <person name="Estrada K."/>
            <person name="Silva G.G."/>
            <person name="Soto-Jimenez L.M."/>
            <person name="Wiesner M."/>
            <person name="Fernandez-Mora M."/>
            <person name="Edwards R.A."/>
            <person name="Vinuesa P."/>
        </authorList>
    </citation>
    <scope>NUCLEOTIDE SEQUENCE [LARGE SCALE GENOMIC DNA]</scope>
    <source>
        <strain evidence="1 3">YU39</strain>
        <plasmid evidence="1 3">pYU39_89</plasmid>
    </source>
</reference>
<dbReference type="InterPro" id="IPR038307">
    <property type="entry name" value="StbB_sf"/>
</dbReference>
<dbReference type="Pfam" id="PF10784">
    <property type="entry name" value="Plasmid_stab_B"/>
    <property type="match status" value="1"/>
</dbReference>
<evidence type="ECO:0000313" key="3">
    <source>
        <dbReference type="Proteomes" id="UP000034636"/>
    </source>
</evidence>
<dbReference type="EMBL" id="DAANKK010000019">
    <property type="protein sequence ID" value="HAD0245601.1"/>
    <property type="molecule type" value="Genomic_DNA"/>
</dbReference>
<gene>
    <name evidence="2" type="ORF">G0M00_13345</name>
    <name evidence="1" type="ORF">SE14_05087</name>
</gene>
<protein>
    <submittedName>
        <fullName evidence="1">Plasmid stability protein</fullName>
    </submittedName>
    <submittedName>
        <fullName evidence="2">Plasmid stabilization protein</fullName>
    </submittedName>
</protein>
<reference evidence="2" key="2">
    <citation type="journal article" date="2018" name="Genome Biol.">
        <title>SKESA: strategic k-mer extension for scrupulous assemblies.</title>
        <authorList>
            <person name="Souvorov A."/>
            <person name="Agarwala R."/>
            <person name="Lipman D.J."/>
        </authorList>
    </citation>
    <scope>NUCLEOTIDE SEQUENCE</scope>
    <source>
        <strain evidence="2">Tha16</strain>
    </source>
</reference>
<organism evidence="1 3">
    <name type="scientific">Salmonella typhimurium</name>
    <dbReference type="NCBI Taxonomy" id="90371"/>
    <lineage>
        <taxon>Bacteria</taxon>
        <taxon>Pseudomonadati</taxon>
        <taxon>Pseudomonadota</taxon>
        <taxon>Gammaproteobacteria</taxon>
        <taxon>Enterobacterales</taxon>
        <taxon>Enterobacteriaceae</taxon>
        <taxon>Salmonella</taxon>
    </lineage>
</organism>
<dbReference type="AlphaFoldDB" id="A0A0F7JFG5"/>
<dbReference type="Proteomes" id="UP000034636">
    <property type="component" value="Plasmid pYU39_89"/>
</dbReference>
<evidence type="ECO:0000313" key="2">
    <source>
        <dbReference type="EMBL" id="HAD0245601.1"/>
    </source>
</evidence>
<accession>A0A400DG29</accession>
<dbReference type="PATRIC" id="fig|59201.158.peg.5011"/>